<name>T1EP47_HELRO</name>
<dbReference type="OMA" id="NDIRIMT"/>
<feature type="binding site" evidence="6">
    <location>
        <position position="414"/>
    </location>
    <ligand>
        <name>Na(+)</name>
        <dbReference type="ChEBI" id="CHEBI:29101"/>
        <label>1</label>
    </ligand>
</feature>
<dbReference type="Proteomes" id="UP000015101">
    <property type="component" value="Unassembled WGS sequence"/>
</dbReference>
<dbReference type="SUPFAM" id="SSF161070">
    <property type="entry name" value="SNF-like"/>
    <property type="match status" value="1"/>
</dbReference>
<feature type="binding site" evidence="6">
    <location>
        <position position="50"/>
    </location>
    <ligand>
        <name>Na(+)</name>
        <dbReference type="ChEBI" id="CHEBI:29101"/>
        <label>1</label>
    </ligand>
</feature>
<evidence type="ECO:0000313" key="10">
    <source>
        <dbReference type="EMBL" id="ESO12936.1"/>
    </source>
</evidence>
<comment type="similarity">
    <text evidence="8">Belongs to the sodium:neurotransmitter symporter (SNF) (TC 2.A.22) family.</text>
</comment>
<dbReference type="PROSITE" id="PS00610">
    <property type="entry name" value="NA_NEUROTRAN_SYMP_1"/>
    <property type="match status" value="1"/>
</dbReference>
<dbReference type="eggNOG" id="KOG3660">
    <property type="taxonomic scope" value="Eukaryota"/>
</dbReference>
<feature type="transmembrane region" description="Helical" evidence="9">
    <location>
        <begin position="307"/>
        <end position="328"/>
    </location>
</feature>
<protein>
    <recommendedName>
        <fullName evidence="8">Transporter</fullName>
    </recommendedName>
</protein>
<feature type="binding site" evidence="6">
    <location>
        <position position="314"/>
    </location>
    <ligand>
        <name>Na(+)</name>
        <dbReference type="ChEBI" id="CHEBI:29101"/>
        <label>1</label>
    </ligand>
</feature>
<organism evidence="11 12">
    <name type="scientific">Helobdella robusta</name>
    <name type="common">Californian leech</name>
    <dbReference type="NCBI Taxonomy" id="6412"/>
    <lineage>
        <taxon>Eukaryota</taxon>
        <taxon>Metazoa</taxon>
        <taxon>Spiralia</taxon>
        <taxon>Lophotrochozoa</taxon>
        <taxon>Annelida</taxon>
        <taxon>Clitellata</taxon>
        <taxon>Hirudinea</taxon>
        <taxon>Rhynchobdellida</taxon>
        <taxon>Glossiphoniidae</taxon>
        <taxon>Helobdella</taxon>
    </lineage>
</organism>
<keyword evidence="2 8" id="KW-0813">Transport</keyword>
<reference evidence="12" key="1">
    <citation type="submission" date="2012-12" db="EMBL/GenBank/DDBJ databases">
        <authorList>
            <person name="Hellsten U."/>
            <person name="Grimwood J."/>
            <person name="Chapman J.A."/>
            <person name="Shapiro H."/>
            <person name="Aerts A."/>
            <person name="Otillar R.P."/>
            <person name="Terry A.Y."/>
            <person name="Boore J.L."/>
            <person name="Simakov O."/>
            <person name="Marletaz F."/>
            <person name="Cho S.-J."/>
            <person name="Edsinger-Gonzales E."/>
            <person name="Havlak P."/>
            <person name="Kuo D.-H."/>
            <person name="Larsson T."/>
            <person name="Lv J."/>
            <person name="Arendt D."/>
            <person name="Savage R."/>
            <person name="Osoegawa K."/>
            <person name="de Jong P."/>
            <person name="Lindberg D.R."/>
            <person name="Seaver E.C."/>
            <person name="Weisblat D.A."/>
            <person name="Putnam N.H."/>
            <person name="Grigoriev I.V."/>
            <person name="Rokhsar D.S."/>
        </authorList>
    </citation>
    <scope>NUCLEOTIDE SEQUENCE</scope>
</reference>
<feature type="transmembrane region" description="Helical" evidence="9">
    <location>
        <begin position="131"/>
        <end position="147"/>
    </location>
</feature>
<accession>T1EP47</accession>
<dbReference type="EMBL" id="AMQM01000267">
    <property type="status" value="NOT_ANNOTATED_CDS"/>
    <property type="molecule type" value="Genomic_DNA"/>
</dbReference>
<feature type="transmembrane region" description="Helical" evidence="9">
    <location>
        <begin position="104"/>
        <end position="124"/>
    </location>
</feature>
<evidence type="ECO:0000256" key="6">
    <source>
        <dbReference type="PIRSR" id="PIRSR600175-1"/>
    </source>
</evidence>
<keyword evidence="6" id="KW-0479">Metal-binding</keyword>
<evidence type="ECO:0000313" key="11">
    <source>
        <dbReference type="EnsemblMetazoa" id="HelroP159526"/>
    </source>
</evidence>
<keyword evidence="4 9" id="KW-1133">Transmembrane helix</keyword>
<keyword evidence="7" id="KW-1015">Disulfide bond</keyword>
<evidence type="ECO:0000256" key="8">
    <source>
        <dbReference type="RuleBase" id="RU003732"/>
    </source>
</evidence>
<dbReference type="OrthoDB" id="6581954at2759"/>
<dbReference type="InParanoid" id="T1EP47"/>
<feature type="disulfide bond" evidence="7">
    <location>
        <begin position="150"/>
        <end position="159"/>
    </location>
</feature>
<reference evidence="10 12" key="2">
    <citation type="journal article" date="2013" name="Nature">
        <title>Insights into bilaterian evolution from three spiralian genomes.</title>
        <authorList>
            <person name="Simakov O."/>
            <person name="Marletaz F."/>
            <person name="Cho S.J."/>
            <person name="Edsinger-Gonzales E."/>
            <person name="Havlak P."/>
            <person name="Hellsten U."/>
            <person name="Kuo D.H."/>
            <person name="Larsson T."/>
            <person name="Lv J."/>
            <person name="Arendt D."/>
            <person name="Savage R."/>
            <person name="Osoegawa K."/>
            <person name="de Jong P."/>
            <person name="Grimwood J."/>
            <person name="Chapman J.A."/>
            <person name="Shapiro H."/>
            <person name="Aerts A."/>
            <person name="Otillar R.P."/>
            <person name="Terry A.Y."/>
            <person name="Boore J.L."/>
            <person name="Grigoriev I.V."/>
            <person name="Lindberg D.R."/>
            <person name="Seaver E.C."/>
            <person name="Weisblat D.A."/>
            <person name="Putnam N.H."/>
            <person name="Rokhsar D.S."/>
        </authorList>
    </citation>
    <scope>NUCLEOTIDE SEQUENCE</scope>
</reference>
<feature type="transmembrane region" description="Helical" evidence="9">
    <location>
        <begin position="63"/>
        <end position="84"/>
    </location>
</feature>
<dbReference type="Pfam" id="PF00209">
    <property type="entry name" value="SNF"/>
    <property type="match status" value="1"/>
</dbReference>
<dbReference type="InterPro" id="IPR037272">
    <property type="entry name" value="SNS_sf"/>
</dbReference>
<keyword evidence="3 8" id="KW-0812">Transmembrane</keyword>
<feature type="transmembrane region" description="Helical" evidence="9">
    <location>
        <begin position="229"/>
        <end position="249"/>
    </location>
</feature>
<feature type="transmembrane region" description="Helical" evidence="9">
    <location>
        <begin position="515"/>
        <end position="534"/>
    </location>
</feature>
<dbReference type="GO" id="GO:0006865">
    <property type="term" value="P:amino acid transport"/>
    <property type="evidence" value="ECO:0000318"/>
    <property type="project" value="GO_Central"/>
</dbReference>
<dbReference type="GO" id="GO:0005886">
    <property type="term" value="C:plasma membrane"/>
    <property type="evidence" value="ECO:0000318"/>
    <property type="project" value="GO_Central"/>
</dbReference>
<dbReference type="PANTHER" id="PTHR11616">
    <property type="entry name" value="SODIUM/CHLORIDE DEPENDENT TRANSPORTER"/>
    <property type="match status" value="1"/>
</dbReference>
<reference evidence="11" key="3">
    <citation type="submission" date="2015-06" db="UniProtKB">
        <authorList>
            <consortium name="EnsemblMetazoa"/>
        </authorList>
    </citation>
    <scope>IDENTIFICATION</scope>
</reference>
<evidence type="ECO:0000256" key="5">
    <source>
        <dbReference type="ARBA" id="ARBA00023136"/>
    </source>
</evidence>
<keyword evidence="12" id="KW-1185">Reference proteome</keyword>
<dbReference type="GO" id="GO:0046872">
    <property type="term" value="F:metal ion binding"/>
    <property type="evidence" value="ECO:0007669"/>
    <property type="project" value="UniProtKB-KW"/>
</dbReference>
<dbReference type="AlphaFoldDB" id="T1EP47"/>
<evidence type="ECO:0000256" key="7">
    <source>
        <dbReference type="PIRSR" id="PIRSR600175-2"/>
    </source>
</evidence>
<dbReference type="GO" id="GO:0035725">
    <property type="term" value="P:sodium ion transmembrane transport"/>
    <property type="evidence" value="ECO:0000318"/>
    <property type="project" value="GO_Central"/>
</dbReference>
<comment type="subcellular location">
    <subcellularLocation>
        <location evidence="1">Membrane</location>
        <topology evidence="1">Multi-pass membrane protein</topology>
    </subcellularLocation>
</comment>
<evidence type="ECO:0000256" key="4">
    <source>
        <dbReference type="ARBA" id="ARBA00022989"/>
    </source>
</evidence>
<feature type="binding site" evidence="6">
    <location>
        <position position="346"/>
    </location>
    <ligand>
        <name>Na(+)</name>
        <dbReference type="ChEBI" id="CHEBI:29101"/>
        <label>1</label>
    </ligand>
</feature>
<feature type="transmembrane region" description="Helical" evidence="9">
    <location>
        <begin position="399"/>
        <end position="419"/>
    </location>
</feature>
<feature type="binding site" evidence="6">
    <location>
        <position position="411"/>
    </location>
    <ligand>
        <name>Na(+)</name>
        <dbReference type="ChEBI" id="CHEBI:29101"/>
        <label>1</label>
    </ligand>
</feature>
<dbReference type="GO" id="GO:0015375">
    <property type="term" value="F:glycine:sodium symporter activity"/>
    <property type="evidence" value="ECO:0000318"/>
    <property type="project" value="GO_Central"/>
</dbReference>
<proteinExistence type="inferred from homology"/>
<keyword evidence="5 9" id="KW-0472">Membrane</keyword>
<dbReference type="PANTHER" id="PTHR11616:SF240">
    <property type="entry name" value="BLOATED TUBULES, ISOFORM B-RELATED"/>
    <property type="match status" value="1"/>
</dbReference>
<feature type="transmembrane region" description="Helical" evidence="9">
    <location>
        <begin position="475"/>
        <end position="494"/>
    </location>
</feature>
<evidence type="ECO:0000256" key="2">
    <source>
        <dbReference type="ARBA" id="ARBA00022448"/>
    </source>
</evidence>
<sequence length="555" mass="63243">MNGDVTLPNTQSEESVERGYWSGKFDFFLSLLGSRETKRIYKHYSIGLGNVWRFPYLCYRNGGGAFLIPYTIVLVLVGMPMFYLELVLGQFCSCGPLNCWEFAPLFQGLGAAQLVVSTLVSIYYNMIIARALFYLFASIFNLTNLPWSHCNNYWNTDFCFDKMPNTPCNYSILIRQPNGTCTNGSQVIGLWDFQTFQNVTNLKRTSASEEFYINRVLNLSSGIHELKEVRWDLVLSLILAWVITFLYVIRGVKATGNVLYFTALFPFFVLVILFGRGITLSGSSDGILYYLKPDFNRLKEARVWDDAVNHVFFSTSNCWGGLIALSSYNRFNYNCLRDAVVVTLMNYAAGIFAGLVVFSFLGFMAQTMGVSVDQVVDSGPGLVFIVCPDAVTRMPVSSLWSIFFFLMLLTLGIDTQFTNMETIMTSTLDQFPFLRRHKTWVVLGVCVVLFLLGLPLCTGGGNYMLLLMDTYCSGWGLLLIGVIECIALAWVYGCTRLYNDMEIMLGRRDVVWWRICWQFLCPVFILFILIFAWVDYRPVTYGSYVYPRLHSETFL</sequence>
<dbReference type="InterPro" id="IPR000175">
    <property type="entry name" value="Na/ntran_symport"/>
</dbReference>
<dbReference type="GeneID" id="20198347"/>
<dbReference type="RefSeq" id="XP_009009656.1">
    <property type="nucleotide sequence ID" value="XM_009011408.1"/>
</dbReference>
<feature type="transmembrane region" description="Helical" evidence="9">
    <location>
        <begin position="258"/>
        <end position="278"/>
    </location>
</feature>
<dbReference type="HOGENOM" id="CLU_006855_9_5_1"/>
<feature type="binding site" evidence="6">
    <location>
        <position position="33"/>
    </location>
    <ligand>
        <name>Na(+)</name>
        <dbReference type="ChEBI" id="CHEBI:29101"/>
        <label>1</label>
    </ligand>
</feature>
<dbReference type="KEGG" id="hro:HELRODRAFT_159526"/>
<evidence type="ECO:0000256" key="3">
    <source>
        <dbReference type="ARBA" id="ARBA00022692"/>
    </source>
</evidence>
<evidence type="ECO:0000313" key="12">
    <source>
        <dbReference type="Proteomes" id="UP000015101"/>
    </source>
</evidence>
<evidence type="ECO:0000256" key="9">
    <source>
        <dbReference type="SAM" id="Phobius"/>
    </source>
</evidence>
<gene>
    <name evidence="11" type="primary">20198347</name>
    <name evidence="10" type="ORF">HELRODRAFT_159526</name>
</gene>
<dbReference type="EnsemblMetazoa" id="HelroT159526">
    <property type="protein sequence ID" value="HelroP159526"/>
    <property type="gene ID" value="HelroG159526"/>
</dbReference>
<keyword evidence="8" id="KW-0769">Symport</keyword>
<feature type="transmembrane region" description="Helical" evidence="9">
    <location>
        <begin position="340"/>
        <end position="365"/>
    </location>
</feature>
<feature type="transmembrane region" description="Helical" evidence="9">
    <location>
        <begin position="440"/>
        <end position="463"/>
    </location>
</feature>
<evidence type="ECO:0000256" key="1">
    <source>
        <dbReference type="ARBA" id="ARBA00004141"/>
    </source>
</evidence>
<dbReference type="PRINTS" id="PR00176">
    <property type="entry name" value="NANEUSMPORT"/>
</dbReference>
<dbReference type="CTD" id="20198347"/>
<dbReference type="EMBL" id="KB095811">
    <property type="protein sequence ID" value="ESO12936.1"/>
    <property type="molecule type" value="Genomic_DNA"/>
</dbReference>
<dbReference type="PROSITE" id="PS50267">
    <property type="entry name" value="NA_NEUROTRAN_SYMP_3"/>
    <property type="match status" value="1"/>
</dbReference>
<keyword evidence="6" id="KW-0915">Sodium</keyword>